<evidence type="ECO:0000313" key="6">
    <source>
        <dbReference type="EMBL" id="PNW86738.1"/>
    </source>
</evidence>
<dbReference type="OrthoDB" id="440619at2759"/>
<dbReference type="KEGG" id="cre:CHLRE_02g095121v5"/>
<dbReference type="Proteomes" id="UP000006906">
    <property type="component" value="Chromosome 2"/>
</dbReference>
<dbReference type="AlphaFoldDB" id="A0A2K3E1S1"/>
<accession>A0A2K3E1S1</accession>
<dbReference type="FunFam" id="3.10.290.10:FF:000003">
    <property type="entry name" value="Pseudouridine synthase"/>
    <property type="match status" value="1"/>
</dbReference>
<dbReference type="RefSeq" id="XP_042927214.1">
    <property type="nucleotide sequence ID" value="XM_043059583.1"/>
</dbReference>
<dbReference type="InterPro" id="IPR000748">
    <property type="entry name" value="PsdUridine_synth_RsuA/RluB/E/F"/>
</dbReference>
<protein>
    <recommendedName>
        <fullName evidence="5">RNA-binding S4 domain-containing protein</fullName>
    </recommendedName>
</protein>
<evidence type="ECO:0000313" key="7">
    <source>
        <dbReference type="Proteomes" id="UP000006906"/>
    </source>
</evidence>
<reference evidence="6 7" key="1">
    <citation type="journal article" date="2007" name="Science">
        <title>The Chlamydomonas genome reveals the evolution of key animal and plant functions.</title>
        <authorList>
            <person name="Merchant S.S."/>
            <person name="Prochnik S.E."/>
            <person name="Vallon O."/>
            <person name="Harris E.H."/>
            <person name="Karpowicz S.J."/>
            <person name="Witman G.B."/>
            <person name="Terry A."/>
            <person name="Salamov A."/>
            <person name="Fritz-Laylin L.K."/>
            <person name="Marechal-Drouard L."/>
            <person name="Marshall W.F."/>
            <person name="Qu L.H."/>
            <person name="Nelson D.R."/>
            <person name="Sanderfoot A.A."/>
            <person name="Spalding M.H."/>
            <person name="Kapitonov V.V."/>
            <person name="Ren Q."/>
            <person name="Ferris P."/>
            <person name="Lindquist E."/>
            <person name="Shapiro H."/>
            <person name="Lucas S.M."/>
            <person name="Grimwood J."/>
            <person name="Schmutz J."/>
            <person name="Cardol P."/>
            <person name="Cerutti H."/>
            <person name="Chanfreau G."/>
            <person name="Chen C.L."/>
            <person name="Cognat V."/>
            <person name="Croft M.T."/>
            <person name="Dent R."/>
            <person name="Dutcher S."/>
            <person name="Fernandez E."/>
            <person name="Fukuzawa H."/>
            <person name="Gonzalez-Ballester D."/>
            <person name="Gonzalez-Halphen D."/>
            <person name="Hallmann A."/>
            <person name="Hanikenne M."/>
            <person name="Hippler M."/>
            <person name="Inwood W."/>
            <person name="Jabbari K."/>
            <person name="Kalanon M."/>
            <person name="Kuras R."/>
            <person name="Lefebvre P.A."/>
            <person name="Lemaire S.D."/>
            <person name="Lobanov A.V."/>
            <person name="Lohr M."/>
            <person name="Manuell A."/>
            <person name="Meier I."/>
            <person name="Mets L."/>
            <person name="Mittag M."/>
            <person name="Mittelmeier T."/>
            <person name="Moroney J.V."/>
            <person name="Moseley J."/>
            <person name="Napoli C."/>
            <person name="Nedelcu A.M."/>
            <person name="Niyogi K."/>
            <person name="Novoselov S.V."/>
            <person name="Paulsen I.T."/>
            <person name="Pazour G."/>
            <person name="Purton S."/>
            <person name="Ral J.P."/>
            <person name="Riano-Pachon D.M."/>
            <person name="Riekhof W."/>
            <person name="Rymarquis L."/>
            <person name="Schroda M."/>
            <person name="Stern D."/>
            <person name="Umen J."/>
            <person name="Willows R."/>
            <person name="Wilson N."/>
            <person name="Zimmer S.L."/>
            <person name="Allmer J."/>
            <person name="Balk J."/>
            <person name="Bisova K."/>
            <person name="Chen C.J."/>
            <person name="Elias M."/>
            <person name="Gendler K."/>
            <person name="Hauser C."/>
            <person name="Lamb M.R."/>
            <person name="Ledford H."/>
            <person name="Long J.C."/>
            <person name="Minagawa J."/>
            <person name="Page M.D."/>
            <person name="Pan J."/>
            <person name="Pootakham W."/>
            <person name="Roje S."/>
            <person name="Rose A."/>
            <person name="Stahlberg E."/>
            <person name="Terauchi A.M."/>
            <person name="Yang P."/>
            <person name="Ball S."/>
            <person name="Bowler C."/>
            <person name="Dieckmann C.L."/>
            <person name="Gladyshev V.N."/>
            <person name="Green P."/>
            <person name="Jorgensen R."/>
            <person name="Mayfield S."/>
            <person name="Mueller-Roeber B."/>
            <person name="Rajamani S."/>
            <person name="Sayre R.T."/>
            <person name="Brokstein P."/>
            <person name="Dubchak I."/>
            <person name="Goodstein D."/>
            <person name="Hornick L."/>
            <person name="Huang Y.W."/>
            <person name="Jhaveri J."/>
            <person name="Luo Y."/>
            <person name="Martinez D."/>
            <person name="Ngau W.C."/>
            <person name="Otillar B."/>
            <person name="Poliakov A."/>
            <person name="Porter A."/>
            <person name="Szajkowski L."/>
            <person name="Werner G."/>
            <person name="Zhou K."/>
            <person name="Grigoriev I.V."/>
            <person name="Rokhsar D.S."/>
            <person name="Grossman A.R."/>
        </authorList>
    </citation>
    <scope>NUCLEOTIDE SEQUENCE [LARGE SCALE GENOMIC DNA]</scope>
    <source>
        <strain evidence="7">CC-503</strain>
    </source>
</reference>
<dbReference type="SUPFAM" id="SSF55174">
    <property type="entry name" value="Alpha-L RNA-binding motif"/>
    <property type="match status" value="1"/>
</dbReference>
<dbReference type="InterPro" id="IPR002942">
    <property type="entry name" value="S4_RNA-bd"/>
</dbReference>
<dbReference type="CDD" id="cd02870">
    <property type="entry name" value="PseudoU_synth_RsuA_like"/>
    <property type="match status" value="1"/>
</dbReference>
<dbReference type="ExpressionAtlas" id="A0A2K3E1S1">
    <property type="expression patterns" value="baseline and differential"/>
</dbReference>
<dbReference type="FunCoup" id="A0A2K3E1S1">
    <property type="interactions" value="234"/>
</dbReference>
<dbReference type="PANTHER" id="PTHR47683:SF2">
    <property type="entry name" value="RNA-BINDING S4 DOMAIN-CONTAINING PROTEIN"/>
    <property type="match status" value="1"/>
</dbReference>
<dbReference type="InterPro" id="IPR020094">
    <property type="entry name" value="TruA/RsuA/RluB/E/F_N"/>
</dbReference>
<evidence type="ECO:0000256" key="2">
    <source>
        <dbReference type="ARBA" id="ARBA00023235"/>
    </source>
</evidence>
<evidence type="ECO:0000256" key="1">
    <source>
        <dbReference type="ARBA" id="ARBA00008348"/>
    </source>
</evidence>
<dbReference type="InterPro" id="IPR006145">
    <property type="entry name" value="PsdUridine_synth_RsuA/RluA"/>
</dbReference>
<keyword evidence="2" id="KW-0413">Isomerase</keyword>
<feature type="domain" description="RNA-binding S4" evidence="5">
    <location>
        <begin position="98"/>
        <end position="159"/>
    </location>
</feature>
<dbReference type="PANTHER" id="PTHR47683">
    <property type="entry name" value="PSEUDOURIDINE SYNTHASE FAMILY PROTEIN-RELATED"/>
    <property type="match status" value="1"/>
</dbReference>
<keyword evidence="7" id="KW-1185">Reference proteome</keyword>
<dbReference type="GO" id="GO:0001522">
    <property type="term" value="P:pseudouridine synthesis"/>
    <property type="evidence" value="ECO:0007669"/>
    <property type="project" value="InterPro"/>
</dbReference>
<dbReference type="SUPFAM" id="SSF55120">
    <property type="entry name" value="Pseudouridine synthase"/>
    <property type="match status" value="1"/>
</dbReference>
<dbReference type="InParanoid" id="A0A2K3E1S1"/>
<dbReference type="GO" id="GO:0003723">
    <property type="term" value="F:RNA binding"/>
    <property type="evidence" value="ECO:0007669"/>
    <property type="project" value="UniProtKB-KW"/>
</dbReference>
<gene>
    <name evidence="6" type="ORF">CHLRE_02g095121v5</name>
</gene>
<comment type="similarity">
    <text evidence="1">Belongs to the pseudouridine synthase RsuA family.</text>
</comment>
<dbReference type="InterPro" id="IPR036986">
    <property type="entry name" value="S4_RNA-bd_sf"/>
</dbReference>
<organism evidence="6 7">
    <name type="scientific">Chlamydomonas reinhardtii</name>
    <name type="common">Chlamydomonas smithii</name>
    <dbReference type="NCBI Taxonomy" id="3055"/>
    <lineage>
        <taxon>Eukaryota</taxon>
        <taxon>Viridiplantae</taxon>
        <taxon>Chlorophyta</taxon>
        <taxon>core chlorophytes</taxon>
        <taxon>Chlorophyceae</taxon>
        <taxon>CS clade</taxon>
        <taxon>Chlamydomonadales</taxon>
        <taxon>Chlamydomonadaceae</taxon>
        <taxon>Chlamydomonas</taxon>
    </lineage>
</organism>
<dbReference type="Gene3D" id="3.10.290.10">
    <property type="entry name" value="RNA-binding S4 domain"/>
    <property type="match status" value="1"/>
</dbReference>
<dbReference type="Pfam" id="PF00849">
    <property type="entry name" value="PseudoU_synth_2"/>
    <property type="match status" value="1"/>
</dbReference>
<sequence>MISQKQLVQTSCGQVGAAGGTTFRRLVVPVTPRLVGALRAPGKILPVAPERDGAAFGRGLSALASATGAGERSGSDGGRASSGKGASTSGSVGSDSRPRLAKVLAACGVASRRACEGLIADGRVRVNGNLVKEQGTTVDPARDKVEVFRSPDAAVAPATDGAAAAAAKTAGAKAAATATAAAAAKAAGKPAGGKAAAAAGGAVTAASASGVAGHWAVVPVRQFQDSESLYYFAVNKPKGYICTNSDPDGRAKLAVDLLAPWLSTWGRNNKDKKRLPPRLFTVGRLDVASTGLLFITNDGVWANSVMHPSSGVTKEYVVGVEEDASRQQLETLAAGTEVAGTFVSPLEVEVLGDPRRLRIVVAEGKKHEVRELVKAAGMNLLSLRRVRIGGFRLPRDLGLGGFKALTPADLKLITDARAQELASVSGATRAAAQQAAQTAATRRASVPRALRDMPEEVLEKFRKARGDKS</sequence>
<keyword evidence="3" id="KW-0694">RNA-binding</keyword>
<dbReference type="EMBL" id="CM008963">
    <property type="protein sequence ID" value="PNW86738.1"/>
    <property type="molecule type" value="Genomic_DNA"/>
</dbReference>
<dbReference type="Gene3D" id="3.30.70.580">
    <property type="entry name" value="Pseudouridine synthase I, catalytic domain, N-terminal subdomain"/>
    <property type="match status" value="1"/>
</dbReference>
<dbReference type="Gene3D" id="3.30.70.1560">
    <property type="entry name" value="Alpha-L RNA-binding motif"/>
    <property type="match status" value="1"/>
</dbReference>
<dbReference type="GeneID" id="5726728"/>
<evidence type="ECO:0000256" key="3">
    <source>
        <dbReference type="PROSITE-ProRule" id="PRU00182"/>
    </source>
</evidence>
<evidence type="ECO:0000259" key="5">
    <source>
        <dbReference type="SMART" id="SM00363"/>
    </source>
</evidence>
<dbReference type="Pfam" id="PF01479">
    <property type="entry name" value="S4"/>
    <property type="match status" value="1"/>
</dbReference>
<dbReference type="SMART" id="SM00363">
    <property type="entry name" value="S4"/>
    <property type="match status" value="1"/>
</dbReference>
<feature type="region of interest" description="Disordered" evidence="4">
    <location>
        <begin position="66"/>
        <end position="96"/>
    </location>
</feature>
<dbReference type="PROSITE" id="PS50889">
    <property type="entry name" value="S4"/>
    <property type="match status" value="1"/>
</dbReference>
<evidence type="ECO:0000256" key="4">
    <source>
        <dbReference type="SAM" id="MobiDB-lite"/>
    </source>
</evidence>
<dbReference type="NCBIfam" id="TIGR00093">
    <property type="entry name" value="pseudouridine synthase"/>
    <property type="match status" value="1"/>
</dbReference>
<feature type="compositionally biased region" description="Low complexity" evidence="4">
    <location>
        <begin position="66"/>
        <end position="94"/>
    </location>
</feature>
<dbReference type="InterPro" id="IPR042092">
    <property type="entry name" value="PsdUridine_s_RsuA/RluB/E/F_cat"/>
</dbReference>
<dbReference type="GO" id="GO:0009982">
    <property type="term" value="F:pseudouridine synthase activity"/>
    <property type="evidence" value="ECO:0007669"/>
    <property type="project" value="InterPro"/>
</dbReference>
<dbReference type="InterPro" id="IPR018496">
    <property type="entry name" value="PsdUridine_synth_RsuA/RluB_CS"/>
</dbReference>
<dbReference type="CDD" id="cd00165">
    <property type="entry name" value="S4"/>
    <property type="match status" value="1"/>
</dbReference>
<dbReference type="PROSITE" id="PS01149">
    <property type="entry name" value="PSI_RSU"/>
    <property type="match status" value="1"/>
</dbReference>
<name>A0A2K3E1S1_CHLRE</name>
<proteinExistence type="inferred from homology"/>
<dbReference type="Gramene" id="PNW86738">
    <property type="protein sequence ID" value="PNW86738"/>
    <property type="gene ID" value="CHLRE_02g095121v5"/>
</dbReference>
<dbReference type="GO" id="GO:0006364">
    <property type="term" value="P:rRNA processing"/>
    <property type="evidence" value="ECO:0007669"/>
    <property type="project" value="UniProtKB-ARBA"/>
</dbReference>
<dbReference type="InterPro" id="IPR050343">
    <property type="entry name" value="RsuA_PseudoU_synthase"/>
</dbReference>
<dbReference type="InterPro" id="IPR020103">
    <property type="entry name" value="PsdUridine_synth_cat_dom_sf"/>
</dbReference>